<reference evidence="2" key="1">
    <citation type="submission" date="2023-08" db="EMBL/GenBank/DDBJ databases">
        <authorList>
            <person name="Chen Y."/>
            <person name="Shah S."/>
            <person name="Dougan E. K."/>
            <person name="Thang M."/>
            <person name="Chan C."/>
        </authorList>
    </citation>
    <scope>NUCLEOTIDE SEQUENCE</scope>
</reference>
<dbReference type="Proteomes" id="UP001178507">
    <property type="component" value="Unassembled WGS sequence"/>
</dbReference>
<keyword evidence="1" id="KW-0472">Membrane</keyword>
<evidence type="ECO:0000313" key="3">
    <source>
        <dbReference type="Proteomes" id="UP001178507"/>
    </source>
</evidence>
<evidence type="ECO:0000313" key="2">
    <source>
        <dbReference type="EMBL" id="CAJ1382305.1"/>
    </source>
</evidence>
<name>A0AA36MR14_9DINO</name>
<accession>A0AA36MR14</accession>
<feature type="transmembrane region" description="Helical" evidence="1">
    <location>
        <begin position="56"/>
        <end position="79"/>
    </location>
</feature>
<protein>
    <submittedName>
        <fullName evidence="2">Uncharacterized protein</fullName>
    </submittedName>
</protein>
<gene>
    <name evidence="2" type="ORF">EVOR1521_LOCUS9704</name>
</gene>
<evidence type="ECO:0000256" key="1">
    <source>
        <dbReference type="SAM" id="Phobius"/>
    </source>
</evidence>
<keyword evidence="1" id="KW-0812">Transmembrane</keyword>
<sequence>MTSSSRGRRRQRLAAAVALAAGVESQAWLCGRASPGHPRGPVSPLRPCARAALEPVAVNGLLVALPTLGAAAVASWFWVHPPKAFGQGRRKT</sequence>
<keyword evidence="1" id="KW-1133">Transmembrane helix</keyword>
<dbReference type="AlphaFoldDB" id="A0AA36MR14"/>
<organism evidence="2 3">
    <name type="scientific">Effrenium voratum</name>
    <dbReference type="NCBI Taxonomy" id="2562239"/>
    <lineage>
        <taxon>Eukaryota</taxon>
        <taxon>Sar</taxon>
        <taxon>Alveolata</taxon>
        <taxon>Dinophyceae</taxon>
        <taxon>Suessiales</taxon>
        <taxon>Symbiodiniaceae</taxon>
        <taxon>Effrenium</taxon>
    </lineage>
</organism>
<comment type="caution">
    <text evidence="2">The sequence shown here is derived from an EMBL/GenBank/DDBJ whole genome shotgun (WGS) entry which is preliminary data.</text>
</comment>
<keyword evidence="3" id="KW-1185">Reference proteome</keyword>
<proteinExistence type="predicted"/>
<dbReference type="EMBL" id="CAUJNA010000890">
    <property type="protein sequence ID" value="CAJ1382305.1"/>
    <property type="molecule type" value="Genomic_DNA"/>
</dbReference>